<organism evidence="1">
    <name type="scientific">hydrocarbon metagenome</name>
    <dbReference type="NCBI Taxonomy" id="938273"/>
    <lineage>
        <taxon>unclassified sequences</taxon>
        <taxon>metagenomes</taxon>
        <taxon>ecological metagenomes</taxon>
    </lineage>
</organism>
<proteinExistence type="predicted"/>
<accession>A0A0W8G2N4</accession>
<gene>
    <name evidence="1" type="ORF">ASZ90_002875</name>
</gene>
<comment type="caution">
    <text evidence="1">The sequence shown here is derived from an EMBL/GenBank/DDBJ whole genome shotgun (WGS) entry which is preliminary data.</text>
</comment>
<name>A0A0W8G2N4_9ZZZZ</name>
<dbReference type="EMBL" id="LNQE01000344">
    <property type="protein sequence ID" value="KUG27282.1"/>
    <property type="molecule type" value="Genomic_DNA"/>
</dbReference>
<protein>
    <submittedName>
        <fullName evidence="1">Uncharacterized protein</fullName>
    </submittedName>
</protein>
<sequence length="40" mass="4137">MLAAFSGKTAAVKKDGAAKIEDLHAKIGQLTVVLVSVEEP</sequence>
<evidence type="ECO:0000313" key="1">
    <source>
        <dbReference type="EMBL" id="KUG27282.1"/>
    </source>
</evidence>
<reference evidence="1" key="1">
    <citation type="journal article" date="2015" name="Proc. Natl. Acad. Sci. U.S.A.">
        <title>Networks of energetic and metabolic interactions define dynamics in microbial communities.</title>
        <authorList>
            <person name="Embree M."/>
            <person name="Liu J.K."/>
            <person name="Al-Bassam M.M."/>
            <person name="Zengler K."/>
        </authorList>
    </citation>
    <scope>NUCLEOTIDE SEQUENCE</scope>
</reference>
<dbReference type="AlphaFoldDB" id="A0A0W8G2N4"/>